<accession>A0ACB6QG26</accession>
<name>A0ACB6QG26_9PLEO</name>
<organism evidence="1 2">
    <name type="scientific">Lindgomyces ingoldianus</name>
    <dbReference type="NCBI Taxonomy" id="673940"/>
    <lineage>
        <taxon>Eukaryota</taxon>
        <taxon>Fungi</taxon>
        <taxon>Dikarya</taxon>
        <taxon>Ascomycota</taxon>
        <taxon>Pezizomycotina</taxon>
        <taxon>Dothideomycetes</taxon>
        <taxon>Pleosporomycetidae</taxon>
        <taxon>Pleosporales</taxon>
        <taxon>Lindgomycetaceae</taxon>
        <taxon>Lindgomyces</taxon>
    </lineage>
</organism>
<comment type="caution">
    <text evidence="1">The sequence shown here is derived from an EMBL/GenBank/DDBJ whole genome shotgun (WGS) entry which is preliminary data.</text>
</comment>
<evidence type="ECO:0000313" key="2">
    <source>
        <dbReference type="Proteomes" id="UP000799755"/>
    </source>
</evidence>
<dbReference type="EMBL" id="MU003532">
    <property type="protein sequence ID" value="KAF2465067.1"/>
    <property type="molecule type" value="Genomic_DNA"/>
</dbReference>
<reference evidence="1" key="1">
    <citation type="journal article" date="2020" name="Stud. Mycol.">
        <title>101 Dothideomycetes genomes: a test case for predicting lifestyles and emergence of pathogens.</title>
        <authorList>
            <person name="Haridas S."/>
            <person name="Albert R."/>
            <person name="Binder M."/>
            <person name="Bloem J."/>
            <person name="Labutti K."/>
            <person name="Salamov A."/>
            <person name="Andreopoulos B."/>
            <person name="Baker S."/>
            <person name="Barry K."/>
            <person name="Bills G."/>
            <person name="Bluhm B."/>
            <person name="Cannon C."/>
            <person name="Castanera R."/>
            <person name="Culley D."/>
            <person name="Daum C."/>
            <person name="Ezra D."/>
            <person name="Gonzalez J."/>
            <person name="Henrissat B."/>
            <person name="Kuo A."/>
            <person name="Liang C."/>
            <person name="Lipzen A."/>
            <person name="Lutzoni F."/>
            <person name="Magnuson J."/>
            <person name="Mondo S."/>
            <person name="Nolan M."/>
            <person name="Ohm R."/>
            <person name="Pangilinan J."/>
            <person name="Park H.-J."/>
            <person name="Ramirez L."/>
            <person name="Alfaro M."/>
            <person name="Sun H."/>
            <person name="Tritt A."/>
            <person name="Yoshinaga Y."/>
            <person name="Zwiers L.-H."/>
            <person name="Turgeon B."/>
            <person name="Goodwin S."/>
            <person name="Spatafora J."/>
            <person name="Crous P."/>
            <person name="Grigoriev I."/>
        </authorList>
    </citation>
    <scope>NUCLEOTIDE SEQUENCE</scope>
    <source>
        <strain evidence="1">ATCC 200398</strain>
    </source>
</reference>
<proteinExistence type="predicted"/>
<sequence>MWFRLGLDAPFAYNIEKALEEHPGWVRNQLQRKDEPEVLNFFIYGASTFVGLYAAQMVRTSAEMSGKEVRLFGAASKARWEMLRSAPYRYIYLVDYREKDWPKQIQELSGGGMHFAYDRISEGSSAECVSSTLATNGKVVIVRWRAGGAWEAGSLPVELIYGAVWEDLGEEVQYQGLTVKKSPAARDFAVQFYKWLSERVRTALKPNPVRLMPGGLGRVVADGFRLLGPEKMEERKIKRMEE</sequence>
<evidence type="ECO:0000313" key="1">
    <source>
        <dbReference type="EMBL" id="KAF2465067.1"/>
    </source>
</evidence>
<protein>
    <submittedName>
        <fullName evidence="1">Uncharacterized protein</fullName>
    </submittedName>
</protein>
<dbReference type="Proteomes" id="UP000799755">
    <property type="component" value="Unassembled WGS sequence"/>
</dbReference>
<keyword evidence="2" id="KW-1185">Reference proteome</keyword>
<gene>
    <name evidence="1" type="ORF">BDR25DRAFT_306912</name>
</gene>